<accession>A0A011PT47</accession>
<dbReference type="EMBL" id="JFAX01000001">
    <property type="protein sequence ID" value="EXI69544.1"/>
    <property type="molecule type" value="Genomic_DNA"/>
</dbReference>
<keyword evidence="3" id="KW-1185">Reference proteome</keyword>
<organism evidence="2 3">
    <name type="scientific">Candidatus Accumulibacter adjunctus</name>
    <dbReference type="NCBI Taxonomy" id="1454001"/>
    <lineage>
        <taxon>Bacteria</taxon>
        <taxon>Pseudomonadati</taxon>
        <taxon>Pseudomonadota</taxon>
        <taxon>Betaproteobacteria</taxon>
        <taxon>Candidatus Accumulibacter</taxon>
    </lineage>
</organism>
<comment type="caution">
    <text evidence="2">The sequence shown here is derived from an EMBL/GenBank/DDBJ whole genome shotgun (WGS) entry which is preliminary data.</text>
</comment>
<proteinExistence type="predicted"/>
<feature type="compositionally biased region" description="Low complexity" evidence="1">
    <location>
        <begin position="83"/>
        <end position="95"/>
    </location>
</feature>
<sequence>MRRHAATRGPSRPDEASAVAGGQHGPVCMSDRGSWIDHFAALLLLPPASLLWQNAASRGGRQAPVDGLQQKLLARHAPPTRDPAAGLALPLSLSA</sequence>
<dbReference type="Proteomes" id="UP000020218">
    <property type="component" value="Unassembled WGS sequence"/>
</dbReference>
<name>A0A011PT47_9PROT</name>
<reference evidence="2" key="1">
    <citation type="submission" date="2014-02" db="EMBL/GenBank/DDBJ databases">
        <title>Expanding our view of genomic diversity in Candidatus Accumulibacter clades.</title>
        <authorList>
            <person name="Skennerton C.T."/>
            <person name="Barr J.J."/>
            <person name="Slater F.R."/>
            <person name="Bond P.L."/>
            <person name="Tyson G.W."/>
        </authorList>
    </citation>
    <scope>NUCLEOTIDE SEQUENCE [LARGE SCALE GENOMIC DNA]</scope>
</reference>
<evidence type="ECO:0000313" key="2">
    <source>
        <dbReference type="EMBL" id="EXI69544.1"/>
    </source>
</evidence>
<feature type="region of interest" description="Disordered" evidence="1">
    <location>
        <begin position="74"/>
        <end position="95"/>
    </location>
</feature>
<feature type="region of interest" description="Disordered" evidence="1">
    <location>
        <begin position="1"/>
        <end position="25"/>
    </location>
</feature>
<dbReference type="AlphaFoldDB" id="A0A011PT47"/>
<dbReference type="PATRIC" id="fig|1454001.3.peg.214"/>
<gene>
    <name evidence="2" type="ORF">AW08_00037</name>
</gene>
<evidence type="ECO:0000256" key="1">
    <source>
        <dbReference type="SAM" id="MobiDB-lite"/>
    </source>
</evidence>
<dbReference type="STRING" id="1454001.AW08_00037"/>
<protein>
    <submittedName>
        <fullName evidence="2">Uncharacterized protein</fullName>
    </submittedName>
</protein>
<evidence type="ECO:0000313" key="3">
    <source>
        <dbReference type="Proteomes" id="UP000020218"/>
    </source>
</evidence>